<sequence>MIFALAKKLCLYWNVCANKSCLWPKCQETSKFHCFQDKMDILAPHKDPSPLEIPVNEFSLCTSYLKQIPQFLVYYQFISVFPSFPSHLYVPCCLFFYNSRSVFKILLTHQRCNHAYNVTGEFLALTGGRLSGKLGNSFCPF</sequence>
<name>A0AAQ3P5H1_VIGMU</name>
<accession>A0AAQ3P5H1</accession>
<reference evidence="1 2" key="1">
    <citation type="journal article" date="2023" name="Life. Sci Alliance">
        <title>Evolutionary insights into 3D genome organization and epigenetic landscape of Vigna mungo.</title>
        <authorList>
            <person name="Junaid A."/>
            <person name="Singh B."/>
            <person name="Bhatia S."/>
        </authorList>
    </citation>
    <scope>NUCLEOTIDE SEQUENCE [LARGE SCALE GENOMIC DNA]</scope>
    <source>
        <strain evidence="1">Urdbean</strain>
    </source>
</reference>
<proteinExistence type="predicted"/>
<evidence type="ECO:0000313" key="2">
    <source>
        <dbReference type="Proteomes" id="UP001374535"/>
    </source>
</evidence>
<keyword evidence="2" id="KW-1185">Reference proteome</keyword>
<organism evidence="1 2">
    <name type="scientific">Vigna mungo</name>
    <name type="common">Black gram</name>
    <name type="synonym">Phaseolus mungo</name>
    <dbReference type="NCBI Taxonomy" id="3915"/>
    <lineage>
        <taxon>Eukaryota</taxon>
        <taxon>Viridiplantae</taxon>
        <taxon>Streptophyta</taxon>
        <taxon>Embryophyta</taxon>
        <taxon>Tracheophyta</taxon>
        <taxon>Spermatophyta</taxon>
        <taxon>Magnoliopsida</taxon>
        <taxon>eudicotyledons</taxon>
        <taxon>Gunneridae</taxon>
        <taxon>Pentapetalae</taxon>
        <taxon>rosids</taxon>
        <taxon>fabids</taxon>
        <taxon>Fabales</taxon>
        <taxon>Fabaceae</taxon>
        <taxon>Papilionoideae</taxon>
        <taxon>50 kb inversion clade</taxon>
        <taxon>NPAAA clade</taxon>
        <taxon>indigoferoid/millettioid clade</taxon>
        <taxon>Phaseoleae</taxon>
        <taxon>Vigna</taxon>
    </lineage>
</organism>
<dbReference type="EMBL" id="CP144699">
    <property type="protein sequence ID" value="WVZ20977.1"/>
    <property type="molecule type" value="Genomic_DNA"/>
</dbReference>
<gene>
    <name evidence="1" type="ORF">V8G54_008299</name>
</gene>
<protein>
    <submittedName>
        <fullName evidence="1">Uncharacterized protein</fullName>
    </submittedName>
</protein>
<dbReference type="Proteomes" id="UP001374535">
    <property type="component" value="Chromosome 2"/>
</dbReference>
<dbReference type="AlphaFoldDB" id="A0AAQ3P5H1"/>
<evidence type="ECO:0000313" key="1">
    <source>
        <dbReference type="EMBL" id="WVZ20977.1"/>
    </source>
</evidence>